<reference evidence="2" key="1">
    <citation type="submission" date="2017-08" db="EMBL/GenBank/DDBJ databases">
        <authorList>
            <person name="Cuomo C."/>
            <person name="Billmyre B."/>
            <person name="Heitman J."/>
        </authorList>
    </citation>
    <scope>NUCLEOTIDE SEQUENCE</scope>
    <source>
        <strain evidence="2">CBS 12478</strain>
    </source>
</reference>
<reference evidence="2" key="2">
    <citation type="submission" date="2024-01" db="EMBL/GenBank/DDBJ databases">
        <title>Comparative genomics of Cryptococcus and Kwoniella reveals pathogenesis evolution and contrasting modes of karyotype evolution via chromosome fusion or intercentromeric recombination.</title>
        <authorList>
            <person name="Coelho M.A."/>
            <person name="David-Palma M."/>
            <person name="Shea T."/>
            <person name="Bowers K."/>
            <person name="McGinley-Smith S."/>
            <person name="Mohammad A.W."/>
            <person name="Gnirke A."/>
            <person name="Yurkov A.M."/>
            <person name="Nowrousian M."/>
            <person name="Sun S."/>
            <person name="Cuomo C.A."/>
            <person name="Heitman J."/>
        </authorList>
    </citation>
    <scope>NUCLEOTIDE SEQUENCE</scope>
    <source>
        <strain evidence="2">CBS 12478</strain>
    </source>
</reference>
<proteinExistence type="predicted"/>
<sequence>MSNIFSPNNHVRHSHYLQPEPQSQPFGRHTGGGFKSTLRKIPSALFNKDKSPHKEKSTNKENFRVYVDPPVKQPMKKIETTNITQPPPSVPKVDVDLKEKVKTKNKPRKALADIFHWGNHSHQPPAATLPSKSVAPTVPPKDTAMLKKFNRPASTKSSHSQVSSLRPPVEPLASRTSMGDDPFMRNGEGAEIVDHVFRRDIQSPSVKSISFDRRSSMSSAKALSTKTVLSDCLKEVKERPSSSEAQPVVNCARVPPALTLNDTLVDLPPRSASLGKVFGTHQTATPLPILPEVPSEAEEAGKTLKREKTKSRVWGLLGRRRSKKSKDQADIKSDLPVESKDTWAKPSAIPVNSSLAAQIDEKYAAAAVKSNASSMRSSSRPRPPILHVSAPSADTGAVIEPRTSSTMSFPRTAQDPTFGSRLSHYTQDAPANHPVSSGQGGVWESVVGSMADRPSEEGTRHAIEALMGPNRLPKRKSLSGLFGLAIKKSMDRIKPTSPPRAGSSRNHVSPPRLVVQPALKSLAEEIEESEVAKQGGTSGGFASRFGLSLANNQTQGMIRSDGLHHVAAATHKLLNLVTELDFSPASTNSPTVHLATSTDSLRQAFNGSPTPVRRIKSAMLSNKASSTSLKPSSANVSPLKLALHRSQLIRKVKSRETSAATTPSPPRQSMVRKGMRNIFAPPSPAGPKLHKSVENLLPKATEARIVKGRSMGPARIGAKQSTASDVPADLKAIIINTDAENSAPSPTKRTSLGLPPPPPSDRVSPRRPAVAPPALSLPPEPDVPSHSNGLVTLNIEKPLDERDSVLSDMLTIGGNDFRNSFDFTNEYAALDQGDHRASFVEALKKVESMQLPIETSAPPVPVLLPMRVPSSPAKDAIPSFYVSKPSDCISSDEEDWEEDEEEEEGLEDTAVIHHVVGIARTSPVRKEPFRGQFSFQQHMSITQASHASFGAPEPAVTVKDPAPEANNRRRGHRRGESSIATMSSIGDVIGTNNEREYTNYFDFNFASHLSHNRQNSRAEIIEEVETEQSPRRSPSRDSMSSFRFGAQTTTRPTTRRGHHRRNSSIQSVDSIGDNDAMSMTSGPPISMHNNHRRSGYISKHRRDSSSIDSTFGRPDWAAHRRNSSTASTASNVSASQIVRPGLGDRMFQRDGGVQLTSITGSPPDDTAGTHSKHHRGLSWDSLFDNTQVKANDSLFDSAPDSIFDSSAQHSRVSSDRDSLFGPEQQSARNSFFLRGLRPVSTVSTATNSTRPDDTFGNGSRWSVEASPVRKIEQEIEKCLEAAGENMSNMTPLGKGKTVAGRQMLGSSMSRPARPGRRRPAHLVLADLPMDTPGLTSPSASETSSRLSLDTNAASITLGTRTRPRGSGHYRQKSSAGVRIDATIHEMPSMATLRANKSSTSPSVRAKNSRSSLRDREPTIIGGDGLTEDDGSDKMKSVRRWIEWEREAVDEFRKTKSCWVDSDESKHALEDWKMPKTTEEIAAFLAQSTQAYKPLNQLPLGRGIAHRRKSSLSDSRALCSPYGLPLPKPSAPINKPKMSLTTKYEKKNSTSSSTSASSTFAFAFPDDVPEPPSAPPLSAVFAAFARETPPTPAPKIAPFQSLSPLTLSSPTPDAFGLRKQLEVEQNKTAKEKEDDSRPRVTSNARRAALGWGRRRNSDGPEKVIAIGREKAPTVPLIPRSERNKENVNINTVMTGRSTAFSKMTIGNNVKDNTRVSKPRGQTPAKRRGPRQVASQPLGLRV</sequence>
<feature type="compositionally biased region" description="Basic residues" evidence="1">
    <location>
        <begin position="1053"/>
        <end position="1062"/>
    </location>
</feature>
<feature type="compositionally biased region" description="Polar residues" evidence="1">
    <location>
        <begin position="402"/>
        <end position="417"/>
    </location>
</feature>
<accession>A0AAJ8MX39</accession>
<feature type="compositionally biased region" description="Polar residues" evidence="1">
    <location>
        <begin position="152"/>
        <end position="164"/>
    </location>
</feature>
<feature type="region of interest" description="Disordered" evidence="1">
    <location>
        <begin position="1328"/>
        <end position="1380"/>
    </location>
</feature>
<dbReference type="Proteomes" id="UP000322225">
    <property type="component" value="Chromosome 6"/>
</dbReference>
<feature type="compositionally biased region" description="Polar residues" evidence="1">
    <location>
        <begin position="738"/>
        <end position="750"/>
    </location>
</feature>
<gene>
    <name evidence="2" type="ORF">CI109_103683</name>
</gene>
<protein>
    <submittedName>
        <fullName evidence="2">Uncharacterized protein</fullName>
    </submittedName>
</protein>
<feature type="compositionally biased region" description="Low complexity" evidence="1">
    <location>
        <begin position="1123"/>
        <end position="1135"/>
    </location>
</feature>
<feature type="region of interest" description="Disordered" evidence="1">
    <location>
        <begin position="1704"/>
        <end position="1740"/>
    </location>
</feature>
<feature type="region of interest" description="Disordered" evidence="1">
    <location>
        <begin position="150"/>
        <end position="183"/>
    </location>
</feature>
<evidence type="ECO:0000256" key="1">
    <source>
        <dbReference type="SAM" id="MobiDB-lite"/>
    </source>
</evidence>
<evidence type="ECO:0000313" key="3">
    <source>
        <dbReference type="Proteomes" id="UP000322225"/>
    </source>
</evidence>
<feature type="compositionally biased region" description="Polar residues" evidence="1">
    <location>
        <begin position="1333"/>
        <end position="1359"/>
    </location>
</feature>
<feature type="compositionally biased region" description="Basic and acidic residues" evidence="1">
    <location>
        <begin position="325"/>
        <end position="334"/>
    </location>
</feature>
<feature type="region of interest" description="Disordered" evidence="1">
    <location>
        <begin position="737"/>
        <end position="785"/>
    </location>
</feature>
<dbReference type="EMBL" id="CP144056">
    <property type="protein sequence ID" value="WWD19225.1"/>
    <property type="molecule type" value="Genomic_DNA"/>
</dbReference>
<dbReference type="GeneID" id="43585924"/>
<feature type="compositionally biased region" description="Basic and acidic residues" evidence="1">
    <location>
        <begin position="1618"/>
        <end position="1637"/>
    </location>
</feature>
<feature type="compositionally biased region" description="Basic residues" evidence="1">
    <location>
        <begin position="1089"/>
        <end position="1102"/>
    </location>
</feature>
<feature type="region of interest" description="Disordered" evidence="1">
    <location>
        <begin position="295"/>
        <end position="334"/>
    </location>
</feature>
<dbReference type="KEGG" id="ksn:43585924"/>
<feature type="region of interest" description="Disordered" evidence="1">
    <location>
        <begin position="947"/>
        <end position="979"/>
    </location>
</feature>
<organism evidence="2 3">
    <name type="scientific">Kwoniella shandongensis</name>
    <dbReference type="NCBI Taxonomy" id="1734106"/>
    <lineage>
        <taxon>Eukaryota</taxon>
        <taxon>Fungi</taxon>
        <taxon>Dikarya</taxon>
        <taxon>Basidiomycota</taxon>
        <taxon>Agaricomycotina</taxon>
        <taxon>Tremellomycetes</taxon>
        <taxon>Tremellales</taxon>
        <taxon>Cryptococcaceae</taxon>
        <taxon>Kwoniella</taxon>
    </lineage>
</organism>
<feature type="region of interest" description="Disordered" evidence="1">
    <location>
        <begin position="1392"/>
        <end position="1431"/>
    </location>
</feature>
<feature type="compositionally biased region" description="Low complexity" evidence="1">
    <location>
        <begin position="1600"/>
        <end position="1611"/>
    </location>
</feature>
<feature type="compositionally biased region" description="Low complexity" evidence="1">
    <location>
        <begin position="1036"/>
        <end position="1052"/>
    </location>
</feature>
<name>A0AAJ8MX39_9TREE</name>
<keyword evidence="3" id="KW-1185">Reference proteome</keyword>
<evidence type="ECO:0000313" key="2">
    <source>
        <dbReference type="EMBL" id="WWD19225.1"/>
    </source>
</evidence>
<feature type="region of interest" description="Disordered" evidence="1">
    <location>
        <begin position="1"/>
        <end position="36"/>
    </location>
</feature>
<dbReference type="RefSeq" id="XP_065823423.1">
    <property type="nucleotide sequence ID" value="XM_065967351.1"/>
</dbReference>
<feature type="region of interest" description="Disordered" evidence="1">
    <location>
        <begin position="1023"/>
        <end position="1177"/>
    </location>
</feature>
<feature type="compositionally biased region" description="Basic residues" evidence="1">
    <location>
        <begin position="1361"/>
        <end position="1371"/>
    </location>
</feature>
<feature type="region of interest" description="Disordered" evidence="1">
    <location>
        <begin position="1591"/>
        <end position="1657"/>
    </location>
</feature>
<feature type="region of interest" description="Disordered" evidence="1">
    <location>
        <begin position="373"/>
        <end position="424"/>
    </location>
</feature>